<keyword evidence="9" id="KW-0406">Ion transport</keyword>
<evidence type="ECO:0000259" key="18">
    <source>
        <dbReference type="Pfam" id="PF07715"/>
    </source>
</evidence>
<feature type="domain" description="TonB-dependent receptor-like beta-barrel" evidence="17">
    <location>
        <begin position="204"/>
        <end position="629"/>
    </location>
</feature>
<dbReference type="PANTHER" id="PTHR32552:SF84">
    <property type="entry name" value="TONB-DEPENDENT RECEPTOR-RELATED"/>
    <property type="match status" value="1"/>
</dbReference>
<reference evidence="19 20" key="1">
    <citation type="journal article" date="2014" name="Nat. Commun.">
        <title>Physiological and genomic features of highly alkaliphilic hydrogen-utilizing Betaproteobacteria from a continental serpentinizing site.</title>
        <authorList>
            <person name="Suzuki S."/>
            <person name="Kuenen J.G."/>
            <person name="Schipper K."/>
            <person name="van der Velde S."/>
            <person name="Ishii S."/>
            <person name="Wu A."/>
            <person name="Sorokin D.Y."/>
            <person name="Tenney A."/>
            <person name="Meng X.Y."/>
            <person name="Morrill P.L."/>
            <person name="Kamagata Y."/>
            <person name="Muyzer G."/>
            <person name="Nealson K.H."/>
        </authorList>
    </citation>
    <scope>NUCLEOTIDE SEQUENCE [LARGE SCALE GENOMIC DNA]</scope>
    <source>
        <strain evidence="19 20">A1</strain>
    </source>
</reference>
<evidence type="ECO:0000256" key="2">
    <source>
        <dbReference type="ARBA" id="ARBA00009810"/>
    </source>
</evidence>
<dbReference type="GO" id="GO:0015344">
    <property type="term" value="F:siderophore uptake transmembrane transporter activity"/>
    <property type="evidence" value="ECO:0007669"/>
    <property type="project" value="TreeGrafter"/>
</dbReference>
<dbReference type="Pfam" id="PF00593">
    <property type="entry name" value="TonB_dep_Rec_b-barrel"/>
    <property type="match status" value="1"/>
</dbReference>
<dbReference type="InterPro" id="IPR010917">
    <property type="entry name" value="TonB_rcpt_CS"/>
</dbReference>
<evidence type="ECO:0000256" key="3">
    <source>
        <dbReference type="ARBA" id="ARBA00022448"/>
    </source>
</evidence>
<dbReference type="SUPFAM" id="SSF56935">
    <property type="entry name" value="Porins"/>
    <property type="match status" value="1"/>
</dbReference>
<dbReference type="KEGG" id="cbaa:SRAA_1401"/>
<dbReference type="EMBL" id="AP014568">
    <property type="protein sequence ID" value="BAO81255.1"/>
    <property type="molecule type" value="Genomic_DNA"/>
</dbReference>
<keyword evidence="11 14" id="KW-0472">Membrane</keyword>
<dbReference type="Pfam" id="PF07715">
    <property type="entry name" value="Plug"/>
    <property type="match status" value="1"/>
</dbReference>
<evidence type="ECO:0000313" key="20">
    <source>
        <dbReference type="Proteomes" id="UP000067461"/>
    </source>
</evidence>
<evidence type="ECO:0000256" key="15">
    <source>
        <dbReference type="PROSITE-ProRule" id="PRU10144"/>
    </source>
</evidence>
<protein>
    <submittedName>
        <fullName evidence="19">Outer membrane receptor protein, mostly Fe transport</fullName>
    </submittedName>
</protein>
<evidence type="ECO:0000313" key="19">
    <source>
        <dbReference type="EMBL" id="BAO81255.1"/>
    </source>
</evidence>
<proteinExistence type="inferred from homology"/>
<organism evidence="19 20">
    <name type="scientific">Serpentinimonas raichei</name>
    <dbReference type="NCBI Taxonomy" id="1458425"/>
    <lineage>
        <taxon>Bacteria</taxon>
        <taxon>Pseudomonadati</taxon>
        <taxon>Pseudomonadota</taxon>
        <taxon>Betaproteobacteria</taxon>
        <taxon>Burkholderiales</taxon>
        <taxon>Comamonadaceae</taxon>
        <taxon>Serpentinimonas</taxon>
    </lineage>
</organism>
<evidence type="ECO:0000256" key="11">
    <source>
        <dbReference type="ARBA" id="ARBA00023136"/>
    </source>
</evidence>
<dbReference type="PROSITE" id="PS01156">
    <property type="entry name" value="TONB_DEPENDENT_REC_2"/>
    <property type="match status" value="1"/>
</dbReference>
<dbReference type="GO" id="GO:0009279">
    <property type="term" value="C:cell outer membrane"/>
    <property type="evidence" value="ECO:0007669"/>
    <property type="project" value="UniProtKB-SubCell"/>
</dbReference>
<gene>
    <name evidence="19" type="ORF">SRAA_1401</name>
</gene>
<dbReference type="InterPro" id="IPR012910">
    <property type="entry name" value="Plug_dom"/>
</dbReference>
<keyword evidence="13 14" id="KW-0998">Cell outer membrane</keyword>
<dbReference type="InterPro" id="IPR000531">
    <property type="entry name" value="Beta-barrel_TonB"/>
</dbReference>
<dbReference type="RefSeq" id="WP_231849261.1">
    <property type="nucleotide sequence ID" value="NZ_AP014568.1"/>
</dbReference>
<evidence type="ECO:0000256" key="12">
    <source>
        <dbReference type="ARBA" id="ARBA00023170"/>
    </source>
</evidence>
<feature type="domain" description="TonB-dependent receptor plug" evidence="18">
    <location>
        <begin position="31"/>
        <end position="129"/>
    </location>
</feature>
<evidence type="ECO:0000256" key="8">
    <source>
        <dbReference type="ARBA" id="ARBA00023004"/>
    </source>
</evidence>
<evidence type="ECO:0000256" key="7">
    <source>
        <dbReference type="ARBA" id="ARBA00022729"/>
    </source>
</evidence>
<keyword evidence="8" id="KW-0408">Iron</keyword>
<keyword evidence="12 19" id="KW-0675">Receptor</keyword>
<dbReference type="Gene3D" id="2.170.130.10">
    <property type="entry name" value="TonB-dependent receptor, plug domain"/>
    <property type="match status" value="1"/>
</dbReference>
<dbReference type="InterPro" id="IPR010105">
    <property type="entry name" value="TonB_sidphr_rcpt"/>
</dbReference>
<evidence type="ECO:0000259" key="17">
    <source>
        <dbReference type="Pfam" id="PF00593"/>
    </source>
</evidence>
<evidence type="ECO:0000256" key="6">
    <source>
        <dbReference type="ARBA" id="ARBA00022692"/>
    </source>
</evidence>
<evidence type="ECO:0000256" key="16">
    <source>
        <dbReference type="RuleBase" id="RU003357"/>
    </source>
</evidence>
<dbReference type="AlphaFoldDB" id="A0A060NJE7"/>
<dbReference type="NCBIfam" id="TIGR01783">
    <property type="entry name" value="TonB-siderophor"/>
    <property type="match status" value="1"/>
</dbReference>
<keyword evidence="7" id="KW-0732">Signal</keyword>
<dbReference type="GO" id="GO:0015891">
    <property type="term" value="P:siderophore transport"/>
    <property type="evidence" value="ECO:0007669"/>
    <property type="project" value="InterPro"/>
</dbReference>
<evidence type="ECO:0000256" key="13">
    <source>
        <dbReference type="ARBA" id="ARBA00023237"/>
    </source>
</evidence>
<keyword evidence="10 16" id="KW-0798">TonB box</keyword>
<comment type="subcellular location">
    <subcellularLocation>
        <location evidence="1 14">Cell outer membrane</location>
        <topology evidence="1 14">Multi-pass membrane protein</topology>
    </subcellularLocation>
</comment>
<evidence type="ECO:0000256" key="1">
    <source>
        <dbReference type="ARBA" id="ARBA00004571"/>
    </source>
</evidence>
<dbReference type="InterPro" id="IPR039426">
    <property type="entry name" value="TonB-dep_rcpt-like"/>
</dbReference>
<accession>A0A060NJE7</accession>
<comment type="similarity">
    <text evidence="2 14 16">Belongs to the TonB-dependent receptor family.</text>
</comment>
<keyword evidence="20" id="KW-1185">Reference proteome</keyword>
<evidence type="ECO:0000256" key="9">
    <source>
        <dbReference type="ARBA" id="ARBA00023065"/>
    </source>
</evidence>
<name>A0A060NJE7_9BURK</name>
<feature type="short sequence motif" description="TonB C-terminal box" evidence="15">
    <location>
        <begin position="657"/>
        <end position="674"/>
    </location>
</feature>
<dbReference type="PROSITE" id="PS52016">
    <property type="entry name" value="TONB_DEPENDENT_REC_3"/>
    <property type="match status" value="1"/>
</dbReference>
<dbReference type="Proteomes" id="UP000067461">
    <property type="component" value="Chromosome"/>
</dbReference>
<keyword evidence="3 14" id="KW-0813">Transport</keyword>
<keyword evidence="4 14" id="KW-1134">Transmembrane beta strand</keyword>
<dbReference type="Gene3D" id="2.40.170.20">
    <property type="entry name" value="TonB-dependent receptor, beta-barrel domain"/>
    <property type="match status" value="1"/>
</dbReference>
<dbReference type="HOGENOM" id="CLU_008287_9_2_4"/>
<keyword evidence="6 14" id="KW-0812">Transmembrane</keyword>
<evidence type="ECO:0000256" key="4">
    <source>
        <dbReference type="ARBA" id="ARBA00022452"/>
    </source>
</evidence>
<evidence type="ECO:0000256" key="5">
    <source>
        <dbReference type="ARBA" id="ARBA00022496"/>
    </source>
</evidence>
<dbReference type="GO" id="GO:0038023">
    <property type="term" value="F:signaling receptor activity"/>
    <property type="evidence" value="ECO:0007669"/>
    <property type="project" value="InterPro"/>
</dbReference>
<evidence type="ECO:0000256" key="10">
    <source>
        <dbReference type="ARBA" id="ARBA00023077"/>
    </source>
</evidence>
<sequence length="674" mass="75567">MLVTAPAERRTDALALDWSTGMGSRLGLTPQQTPAALYLLTSEQMHERGQRSTQEALESAPGVVSGQCFGFTCVSLRGFSGALQTPFLFDGLRYPGLAMSPRGTFVYDRIEVIKGPSSVLHGLGSVAGAVNFVTRPADGRAERQLLLATDSWQNHNLGLGLGGAWSPALTYRFDFNAIEAERGSSGWVDRTAFRYAHAVGELAWRINPRLRLSLSAQKLKDEGQWYFGTPLLDGRLDERVRERNYNVSDSHMRKRAEWLRLNLHYDISSQLRLRNETYANEEWRSWRNAEVHRFNPHTGRVDLSDFMHIVHDQALLGNRTELSAEHPLLGLPNRFVLGFDWSRNRHQRASNTPFAAPAVSVDFFHPQPPPFVSTSPFLPVRRTVLDQQAWFAENLLSLTDAWRLSLSARHDRIDLDSYDLRLGSHFDRHWSANSWRVGTLWDVSPGLTLYAQVARAFEPPAQVVTLTPAQRHFDLTQARQTEVGFKGQLPNGRGELTLALFDIVRSNILTRDPMQPGQTIQIGQQSSQGLEFDLLWRLNPHWTLGLNGTRLEAQFDRFIESVGGAAVSRAGLLPPDTPESVTNLYARWQASDTLQLHASLRHVGARSANNANTVWLPGYTTMNLSLAWWVGQGEWALHLRNALDEVYLSRSAGGGAQALLGEPRALELSYTVHF</sequence>
<dbReference type="InterPro" id="IPR037066">
    <property type="entry name" value="Plug_dom_sf"/>
</dbReference>
<dbReference type="CDD" id="cd01347">
    <property type="entry name" value="ligand_gated_channel"/>
    <property type="match status" value="1"/>
</dbReference>
<keyword evidence="5" id="KW-0410">Iron transport</keyword>
<evidence type="ECO:0000256" key="14">
    <source>
        <dbReference type="PROSITE-ProRule" id="PRU01360"/>
    </source>
</evidence>
<dbReference type="InterPro" id="IPR036942">
    <property type="entry name" value="Beta-barrel_TonB_sf"/>
</dbReference>
<dbReference type="PANTHER" id="PTHR32552">
    <property type="entry name" value="FERRICHROME IRON RECEPTOR-RELATED"/>
    <property type="match status" value="1"/>
</dbReference>
<dbReference type="STRING" id="1458425.SRAA_1401"/>